<dbReference type="EMBL" id="WPNZ01000024">
    <property type="protein sequence ID" value="MVO89514.1"/>
    <property type="molecule type" value="Genomic_DNA"/>
</dbReference>
<organism evidence="2 3">
    <name type="scientific">Streptomyces typhae</name>
    <dbReference type="NCBI Taxonomy" id="2681492"/>
    <lineage>
        <taxon>Bacteria</taxon>
        <taxon>Bacillati</taxon>
        <taxon>Actinomycetota</taxon>
        <taxon>Actinomycetes</taxon>
        <taxon>Kitasatosporales</taxon>
        <taxon>Streptomycetaceae</taxon>
        <taxon>Streptomyces</taxon>
    </lineage>
</organism>
<keyword evidence="3" id="KW-1185">Reference proteome</keyword>
<dbReference type="SUPFAM" id="SSF51735">
    <property type="entry name" value="NAD(P)-binding Rossmann-fold domains"/>
    <property type="match status" value="1"/>
</dbReference>
<sequence length="279" mass="29113">MILLTGGRGAVATQLLGLLHEAGLPVRVGSRAPADLNLPADVPAVALDLGDPATFPAALDGVTSVFLYATPDRIGDFVEQAHKAGVTHVVLLSSSAVLGAGAAADPLAKSHLDVESALLASPLATTILRPGSFASNAAAWAWPVKAGRPVSLPFPGAHSDPVHERDIAEAAFAVLTDPRHRGGCFTLTGPESLTFTEQIDQLAEVVATAITVKHVTRAEWKREMADYIPGAYADALLDWWESHDGKPVTTTRTVESLTGGPARPFSVWAADHAADFTPS</sequence>
<dbReference type="Proteomes" id="UP000483802">
    <property type="component" value="Unassembled WGS sequence"/>
</dbReference>
<gene>
    <name evidence="2" type="ORF">GPA10_33380</name>
</gene>
<dbReference type="Gene3D" id="3.40.50.720">
    <property type="entry name" value="NAD(P)-binding Rossmann-like Domain"/>
    <property type="match status" value="1"/>
</dbReference>
<accession>A0A6L6X6L2</accession>
<feature type="domain" description="NAD(P)-binding" evidence="1">
    <location>
        <begin position="6"/>
        <end position="178"/>
    </location>
</feature>
<dbReference type="InterPro" id="IPR016040">
    <property type="entry name" value="NAD(P)-bd_dom"/>
</dbReference>
<dbReference type="RefSeq" id="WP_157168733.1">
    <property type="nucleotide sequence ID" value="NZ_WPNZ01000024.1"/>
</dbReference>
<comment type="caution">
    <text evidence="2">The sequence shown here is derived from an EMBL/GenBank/DDBJ whole genome shotgun (WGS) entry which is preliminary data.</text>
</comment>
<dbReference type="PANTHER" id="PTHR43162">
    <property type="match status" value="1"/>
</dbReference>
<name>A0A6L6X6L2_9ACTN</name>
<reference evidence="2 3" key="1">
    <citation type="submission" date="2019-11" db="EMBL/GenBank/DDBJ databases">
        <title>Streptomyces typhae sp. nov., a novel endophytic actinomycete isolated from the root of cattail pollen (Typha angustifolia L.).</title>
        <authorList>
            <person name="Peng C."/>
        </authorList>
    </citation>
    <scope>NUCLEOTIDE SEQUENCE [LARGE SCALE GENOMIC DNA]</scope>
    <source>
        <strain evidence="3">p1417</strain>
    </source>
</reference>
<proteinExistence type="predicted"/>
<evidence type="ECO:0000259" key="1">
    <source>
        <dbReference type="Pfam" id="PF13460"/>
    </source>
</evidence>
<dbReference type="InterPro" id="IPR036291">
    <property type="entry name" value="NAD(P)-bd_dom_sf"/>
</dbReference>
<evidence type="ECO:0000313" key="3">
    <source>
        <dbReference type="Proteomes" id="UP000483802"/>
    </source>
</evidence>
<dbReference type="Pfam" id="PF13460">
    <property type="entry name" value="NAD_binding_10"/>
    <property type="match status" value="1"/>
</dbReference>
<dbReference type="InterPro" id="IPR051604">
    <property type="entry name" value="Ergot_Alk_Oxidoreductase"/>
</dbReference>
<dbReference type="PANTHER" id="PTHR43162:SF1">
    <property type="entry name" value="PRESTALK A DIFFERENTIATION PROTEIN A"/>
    <property type="match status" value="1"/>
</dbReference>
<dbReference type="AlphaFoldDB" id="A0A6L6X6L2"/>
<protein>
    <submittedName>
        <fullName evidence="2">NAD(P)H-binding protein</fullName>
    </submittedName>
</protein>
<evidence type="ECO:0000313" key="2">
    <source>
        <dbReference type="EMBL" id="MVO89514.1"/>
    </source>
</evidence>